<accession>A0AAD2JGI0</accession>
<feature type="signal peptide" evidence="2">
    <location>
        <begin position="1"/>
        <end position="33"/>
    </location>
</feature>
<dbReference type="InterPro" id="IPR049492">
    <property type="entry name" value="BD-FAE-like_dom"/>
</dbReference>
<gene>
    <name evidence="4" type="ORF">CYCCA115_LOCUS11065</name>
</gene>
<evidence type="ECO:0000256" key="1">
    <source>
        <dbReference type="ARBA" id="ARBA00022801"/>
    </source>
</evidence>
<reference evidence="4" key="1">
    <citation type="submission" date="2023-08" db="EMBL/GenBank/DDBJ databases">
        <authorList>
            <person name="Audoor S."/>
            <person name="Bilcke G."/>
        </authorList>
    </citation>
    <scope>NUCLEOTIDE SEQUENCE</scope>
</reference>
<dbReference type="PANTHER" id="PTHR48081">
    <property type="entry name" value="AB HYDROLASE SUPERFAMILY PROTEIN C4A8.06C"/>
    <property type="match status" value="1"/>
</dbReference>
<dbReference type="Proteomes" id="UP001295423">
    <property type="component" value="Unassembled WGS sequence"/>
</dbReference>
<keyword evidence="1" id="KW-0378">Hydrolase</keyword>
<proteinExistence type="predicted"/>
<dbReference type="InterPro" id="IPR029058">
    <property type="entry name" value="AB_hydrolase_fold"/>
</dbReference>
<evidence type="ECO:0000313" key="5">
    <source>
        <dbReference type="Proteomes" id="UP001295423"/>
    </source>
</evidence>
<comment type="caution">
    <text evidence="4">The sequence shown here is derived from an EMBL/GenBank/DDBJ whole genome shotgun (WGS) entry which is preliminary data.</text>
</comment>
<evidence type="ECO:0000259" key="3">
    <source>
        <dbReference type="Pfam" id="PF20434"/>
    </source>
</evidence>
<evidence type="ECO:0000256" key="2">
    <source>
        <dbReference type="SAM" id="SignalP"/>
    </source>
</evidence>
<sequence>MLATIRGFTRLASLFAILLILTCLPCERHYAEAFSVQTTTAKVENTVNELLQQAPDYEPSPDDDFFRNFRTRVPRRIQYFLRDFGILRFVVDTMTLIAAAPAVLEEQPIALTQFVHSSGLQGSLLSKLVNRKLKSDISMSQDFLEPAVAFQRLQYGKDRRQILDLIQCKRENTTSGSTINTSKRLVLFVHGGAWGRPIASPFLQENIDVAIVGYRTYPNGNVSDQAADIVASLSKLKHEGLIDAKTDITLMGHSSGSHIAAMALLTDPEFRQSIDSFVALNGVYDIPKHYLFERARGVERISPMAVACSIPLIEESAVGKVSGSLRENWKSQSPTWLILRQPSKSTLMDSFPDTLIVHGKNDTTVPMESSIRLWESLNKSAATQQNSRRIDLEVLPEVEHLDSLIQIMFGGITRDTVLKWMQESSE</sequence>
<dbReference type="InterPro" id="IPR050300">
    <property type="entry name" value="GDXG_lipolytic_enzyme"/>
</dbReference>
<protein>
    <recommendedName>
        <fullName evidence="3">BD-FAE-like domain-containing protein</fullName>
    </recommendedName>
</protein>
<evidence type="ECO:0000313" key="4">
    <source>
        <dbReference type="EMBL" id="CAJ1947275.1"/>
    </source>
</evidence>
<dbReference type="AlphaFoldDB" id="A0AAD2JGI0"/>
<organism evidence="4 5">
    <name type="scientific">Cylindrotheca closterium</name>
    <dbReference type="NCBI Taxonomy" id="2856"/>
    <lineage>
        <taxon>Eukaryota</taxon>
        <taxon>Sar</taxon>
        <taxon>Stramenopiles</taxon>
        <taxon>Ochrophyta</taxon>
        <taxon>Bacillariophyta</taxon>
        <taxon>Bacillariophyceae</taxon>
        <taxon>Bacillariophycidae</taxon>
        <taxon>Bacillariales</taxon>
        <taxon>Bacillariaceae</taxon>
        <taxon>Cylindrotheca</taxon>
    </lineage>
</organism>
<dbReference type="EMBL" id="CAKOGP040001725">
    <property type="protein sequence ID" value="CAJ1947275.1"/>
    <property type="molecule type" value="Genomic_DNA"/>
</dbReference>
<feature type="domain" description="BD-FAE-like" evidence="3">
    <location>
        <begin position="182"/>
        <end position="377"/>
    </location>
</feature>
<dbReference type="SUPFAM" id="SSF53474">
    <property type="entry name" value="alpha/beta-Hydrolases"/>
    <property type="match status" value="1"/>
</dbReference>
<dbReference type="Pfam" id="PF20434">
    <property type="entry name" value="BD-FAE"/>
    <property type="match status" value="1"/>
</dbReference>
<feature type="chain" id="PRO_5042008017" description="BD-FAE-like domain-containing protein" evidence="2">
    <location>
        <begin position="34"/>
        <end position="426"/>
    </location>
</feature>
<dbReference type="GO" id="GO:0016787">
    <property type="term" value="F:hydrolase activity"/>
    <property type="evidence" value="ECO:0007669"/>
    <property type="project" value="UniProtKB-KW"/>
</dbReference>
<dbReference type="Gene3D" id="3.40.50.1820">
    <property type="entry name" value="alpha/beta hydrolase"/>
    <property type="match status" value="1"/>
</dbReference>
<dbReference type="PANTHER" id="PTHR48081:SF33">
    <property type="entry name" value="KYNURENINE FORMAMIDASE"/>
    <property type="match status" value="1"/>
</dbReference>
<keyword evidence="5" id="KW-1185">Reference proteome</keyword>
<keyword evidence="2" id="KW-0732">Signal</keyword>
<name>A0AAD2JGI0_9STRA</name>